<sequence length="166" mass="19166">MKKYISGFCVFLLFSCMEEQVMTSEAEKELIKEIVTQETLAYMEKNYQKWSSFWNHSDEVLRLDISDSGFSQTRGWEKNGAHIETFFVENPEPITSTFENSNYLIFCDSELAWAAFDQKWTTNSGDESLAKATVTLVKKSNDWEIISYTAIQYEPDAGEANTLTRE</sequence>
<comment type="caution">
    <text evidence="1">The sequence shown here is derived from an EMBL/GenBank/DDBJ whole genome shotgun (WGS) entry which is preliminary data.</text>
</comment>
<reference evidence="1 2" key="1">
    <citation type="submission" date="2019-05" db="EMBL/GenBank/DDBJ databases">
        <authorList>
            <person name="Zhang J.-Y."/>
            <person name="Feg X."/>
            <person name="Du Z.-J."/>
        </authorList>
    </citation>
    <scope>NUCLEOTIDE SEQUENCE [LARGE SCALE GENOMIC DNA]</scope>
    <source>
        <strain evidence="1 2">RZ26</strain>
    </source>
</reference>
<evidence type="ECO:0008006" key="3">
    <source>
        <dbReference type="Google" id="ProtNLM"/>
    </source>
</evidence>
<dbReference type="OrthoDB" id="8432779at2"/>
<dbReference type="AlphaFoldDB" id="A0A5S3Q5S6"/>
<dbReference type="InterPro" id="IPR032710">
    <property type="entry name" value="NTF2-like_dom_sf"/>
</dbReference>
<evidence type="ECO:0000313" key="2">
    <source>
        <dbReference type="Proteomes" id="UP000310314"/>
    </source>
</evidence>
<accession>A0A5S3Q5S6</accession>
<organism evidence="1 2">
    <name type="scientific">Maribacter algarum</name>
    <name type="common">ex Zhang et al. 2020</name>
    <dbReference type="NCBI Taxonomy" id="2578118"/>
    <lineage>
        <taxon>Bacteria</taxon>
        <taxon>Pseudomonadati</taxon>
        <taxon>Bacteroidota</taxon>
        <taxon>Flavobacteriia</taxon>
        <taxon>Flavobacteriales</taxon>
        <taxon>Flavobacteriaceae</taxon>
        <taxon>Maribacter</taxon>
    </lineage>
</organism>
<dbReference type="Gene3D" id="3.10.450.50">
    <property type="match status" value="1"/>
</dbReference>
<dbReference type="EMBL" id="VATY01000006">
    <property type="protein sequence ID" value="TMM52121.1"/>
    <property type="molecule type" value="Genomic_DNA"/>
</dbReference>
<name>A0A5S3Q5S6_9FLAO</name>
<dbReference type="Proteomes" id="UP000310314">
    <property type="component" value="Unassembled WGS sequence"/>
</dbReference>
<gene>
    <name evidence="1" type="ORF">FEE95_20760</name>
</gene>
<dbReference type="SUPFAM" id="SSF54427">
    <property type="entry name" value="NTF2-like"/>
    <property type="match status" value="1"/>
</dbReference>
<keyword evidence="2" id="KW-1185">Reference proteome</keyword>
<protein>
    <recommendedName>
        <fullName evidence="3">SnoaL-like domain-containing protein</fullName>
    </recommendedName>
</protein>
<proteinExistence type="predicted"/>
<dbReference type="RefSeq" id="WP_138659964.1">
    <property type="nucleotide sequence ID" value="NZ_VATY01000006.1"/>
</dbReference>
<dbReference type="PROSITE" id="PS51257">
    <property type="entry name" value="PROKAR_LIPOPROTEIN"/>
    <property type="match status" value="1"/>
</dbReference>
<evidence type="ECO:0000313" key="1">
    <source>
        <dbReference type="EMBL" id="TMM52121.1"/>
    </source>
</evidence>